<comment type="caution">
    <text evidence="1">The sequence shown here is derived from an EMBL/GenBank/DDBJ whole genome shotgun (WGS) entry which is preliminary data.</text>
</comment>
<dbReference type="EMBL" id="JAMQGP010000004">
    <property type="protein sequence ID" value="MCM2680048.1"/>
    <property type="molecule type" value="Genomic_DNA"/>
</dbReference>
<proteinExistence type="predicted"/>
<keyword evidence="2" id="KW-1185">Reference proteome</keyword>
<protein>
    <submittedName>
        <fullName evidence="1">Uncharacterized protein</fullName>
    </submittedName>
</protein>
<name>A0AA42B864_9GAMM</name>
<gene>
    <name evidence="1" type="ORF">NAF29_10265</name>
</gene>
<sequence length="231" mass="26258">MTEPKTPVTDDQIDSAYQDALNQLEPNKLVEQRIRNTAHERVKKTSDWASFSMWARAASVVGVAVLGWWLWQPGLLELQQSEHAPLASTPFEDQPAAPEQLRSEARIVETERAEMQADALARREEIHAVAQSKMKSLARQPNTQGSAIAAQKSTLKQQYCLMSELGKVETLDANQAPQDFVRSELDSAPLLSWQRRTWKVVQRSERWYLVNDDSETLEWRVIPSATMLKCN</sequence>
<organism evidence="1 2">
    <name type="scientific">Echinimonas agarilytica</name>
    <dbReference type="NCBI Taxonomy" id="1215918"/>
    <lineage>
        <taxon>Bacteria</taxon>
        <taxon>Pseudomonadati</taxon>
        <taxon>Pseudomonadota</taxon>
        <taxon>Gammaproteobacteria</taxon>
        <taxon>Alteromonadales</taxon>
        <taxon>Echinimonadaceae</taxon>
        <taxon>Echinimonas</taxon>
    </lineage>
</organism>
<reference evidence="1 2" key="1">
    <citation type="journal article" date="2013" name="Antonie Van Leeuwenhoek">
        <title>Echinimonas agarilytica gen. nov., sp. nov., a new gammaproteobacterium isolated from the sea urchin Strongylocentrotus intermedius.</title>
        <authorList>
            <person name="Nedashkovskaya O.I."/>
            <person name="Stenkova A.M."/>
            <person name="Zhukova N.V."/>
            <person name="Van Trappen S."/>
            <person name="Lee J.S."/>
            <person name="Kim S.B."/>
        </authorList>
    </citation>
    <scope>NUCLEOTIDE SEQUENCE [LARGE SCALE GENOMIC DNA]</scope>
    <source>
        <strain evidence="1 2">KMM 6351</strain>
    </source>
</reference>
<dbReference type="AlphaFoldDB" id="A0AA42B864"/>
<dbReference type="RefSeq" id="WP_251261474.1">
    <property type="nucleotide sequence ID" value="NZ_JAMQGP010000004.1"/>
</dbReference>
<evidence type="ECO:0000313" key="2">
    <source>
        <dbReference type="Proteomes" id="UP001165393"/>
    </source>
</evidence>
<evidence type="ECO:0000313" key="1">
    <source>
        <dbReference type="EMBL" id="MCM2680048.1"/>
    </source>
</evidence>
<accession>A0AA42B864</accession>
<dbReference type="Proteomes" id="UP001165393">
    <property type="component" value="Unassembled WGS sequence"/>
</dbReference>